<comment type="similarity">
    <text evidence="1">In the C-terminal section; belongs to the class-I pyridoxal-phosphate-dependent aminotransferase family.</text>
</comment>
<keyword evidence="5" id="KW-0804">Transcription</keyword>
<evidence type="ECO:0000256" key="2">
    <source>
        <dbReference type="ARBA" id="ARBA00022898"/>
    </source>
</evidence>
<evidence type="ECO:0000256" key="4">
    <source>
        <dbReference type="ARBA" id="ARBA00023125"/>
    </source>
</evidence>
<dbReference type="AlphaFoldDB" id="A0AB35U2Y9"/>
<keyword evidence="7" id="KW-0032">Aminotransferase</keyword>
<dbReference type="Proteomes" id="UP001286174">
    <property type="component" value="Unassembled WGS sequence"/>
</dbReference>
<dbReference type="InterPro" id="IPR036388">
    <property type="entry name" value="WH-like_DNA-bd_sf"/>
</dbReference>
<dbReference type="GO" id="GO:0003700">
    <property type="term" value="F:DNA-binding transcription factor activity"/>
    <property type="evidence" value="ECO:0007669"/>
    <property type="project" value="InterPro"/>
</dbReference>
<dbReference type="PROSITE" id="PS50949">
    <property type="entry name" value="HTH_GNTR"/>
    <property type="match status" value="1"/>
</dbReference>
<keyword evidence="4" id="KW-0238">DNA-binding</keyword>
<accession>A0AB35U2Y9</accession>
<keyword evidence="7" id="KW-0808">Transferase</keyword>
<organism evidence="7 8">
    <name type="scientific">Grylomicrobium aquisgranensis</name>
    <dbReference type="NCBI Taxonomy" id="2926318"/>
    <lineage>
        <taxon>Bacteria</taxon>
        <taxon>Bacillati</taxon>
        <taxon>Bacillota</taxon>
        <taxon>Erysipelotrichia</taxon>
        <taxon>Erysipelotrichales</taxon>
        <taxon>Erysipelotrichaceae</taxon>
        <taxon>Grylomicrobium</taxon>
    </lineage>
</organism>
<dbReference type="Gene3D" id="3.40.640.10">
    <property type="entry name" value="Type I PLP-dependent aspartate aminotransferase-like (Major domain)"/>
    <property type="match status" value="1"/>
</dbReference>
<dbReference type="Gene3D" id="1.10.10.10">
    <property type="entry name" value="Winged helix-like DNA-binding domain superfamily/Winged helix DNA-binding domain"/>
    <property type="match status" value="1"/>
</dbReference>
<feature type="domain" description="HTH gntR-type" evidence="6">
    <location>
        <begin position="10"/>
        <end position="78"/>
    </location>
</feature>
<dbReference type="InterPro" id="IPR015421">
    <property type="entry name" value="PyrdxlP-dep_Trfase_major"/>
</dbReference>
<dbReference type="SUPFAM" id="SSF53383">
    <property type="entry name" value="PLP-dependent transferases"/>
    <property type="match status" value="1"/>
</dbReference>
<dbReference type="InterPro" id="IPR000524">
    <property type="entry name" value="Tscrpt_reg_HTH_GntR"/>
</dbReference>
<dbReference type="GO" id="GO:0008483">
    <property type="term" value="F:transaminase activity"/>
    <property type="evidence" value="ECO:0007669"/>
    <property type="project" value="UniProtKB-KW"/>
</dbReference>
<sequence length="458" mass="53434">MFDYHFSKDTFKYETLYEGIREDIINGHLKPDQKLPGRREMAAELNISITSVKKAYELLTDEGWLYVKEKSGYYVKKINYRMKQTEPFSIPANDPKKEKVYEIDFKANSVSTRLFPFSQWSRCMRNTLSYSNDTFSQTVPWQGLYELRAAIARYLYTSRSMAVNPANIIIGAGTEYLYTRLLMILPQNTVIAAGDTGTHTFASIAKHLNIRFDKVPLEQENMKPDQLAKDVTIAQLSPANLFPIGRAMPVDQRIAFFEWVNAKPDRYIIEDDYDSEFRYDGGYKKTMFSEDTRNKVIYMNTFSKTMIPSLRISYMILPDDLLQTYENNIGFYANSVSTFEQYALAEFMEEGYFQRHLDRLLTYYRKHRQKVLAALRNDKELMQKTEIEEYGAGTHFLLHIHTSKTEQQLVQKADEAGMYLSFWHGSHKDNERVFIINYAAIPDDKIQKALSLLQQVID</sequence>
<dbReference type="EMBL" id="JALBUR010000024">
    <property type="protein sequence ID" value="MDX8420173.1"/>
    <property type="molecule type" value="Genomic_DNA"/>
</dbReference>
<protein>
    <submittedName>
        <fullName evidence="7">PLP-dependent aminotransferase family protein</fullName>
    </submittedName>
</protein>
<dbReference type="Pfam" id="PF00155">
    <property type="entry name" value="Aminotran_1_2"/>
    <property type="match status" value="1"/>
</dbReference>
<dbReference type="InterPro" id="IPR015424">
    <property type="entry name" value="PyrdxlP-dep_Trfase"/>
</dbReference>
<dbReference type="InterPro" id="IPR036390">
    <property type="entry name" value="WH_DNA-bd_sf"/>
</dbReference>
<dbReference type="Pfam" id="PF00392">
    <property type="entry name" value="GntR"/>
    <property type="match status" value="1"/>
</dbReference>
<keyword evidence="2" id="KW-0663">Pyridoxal phosphate</keyword>
<evidence type="ECO:0000256" key="1">
    <source>
        <dbReference type="ARBA" id="ARBA00005384"/>
    </source>
</evidence>
<reference evidence="7 8" key="1">
    <citation type="submission" date="2022-03" db="EMBL/GenBank/DDBJ databases">
        <title>Novel taxa within the pig intestine.</title>
        <authorList>
            <person name="Wylensek D."/>
            <person name="Bishof K."/>
            <person name="Afrizal A."/>
            <person name="Clavel T."/>
        </authorList>
    </citation>
    <scope>NUCLEOTIDE SEQUENCE [LARGE SCALE GENOMIC DNA]</scope>
    <source>
        <strain evidence="7 8">CLA-KB-P133</strain>
    </source>
</reference>
<dbReference type="CDD" id="cd00609">
    <property type="entry name" value="AAT_like"/>
    <property type="match status" value="1"/>
</dbReference>
<keyword evidence="3" id="KW-0805">Transcription regulation</keyword>
<evidence type="ECO:0000256" key="5">
    <source>
        <dbReference type="ARBA" id="ARBA00023163"/>
    </source>
</evidence>
<dbReference type="SMART" id="SM00345">
    <property type="entry name" value="HTH_GNTR"/>
    <property type="match status" value="1"/>
</dbReference>
<dbReference type="GO" id="GO:0003677">
    <property type="term" value="F:DNA binding"/>
    <property type="evidence" value="ECO:0007669"/>
    <property type="project" value="UniProtKB-KW"/>
</dbReference>
<comment type="caution">
    <text evidence="7">The sequence shown here is derived from an EMBL/GenBank/DDBJ whole genome shotgun (WGS) entry which is preliminary data.</text>
</comment>
<dbReference type="RefSeq" id="WP_370596387.1">
    <property type="nucleotide sequence ID" value="NZ_JALBUR010000024.1"/>
</dbReference>
<name>A0AB35U2Y9_9FIRM</name>
<gene>
    <name evidence="7" type="ORF">MOZ60_08710</name>
</gene>
<dbReference type="InterPro" id="IPR051446">
    <property type="entry name" value="HTH_trans_reg/aminotransferase"/>
</dbReference>
<dbReference type="CDD" id="cd07377">
    <property type="entry name" value="WHTH_GntR"/>
    <property type="match status" value="1"/>
</dbReference>
<evidence type="ECO:0000313" key="7">
    <source>
        <dbReference type="EMBL" id="MDX8420173.1"/>
    </source>
</evidence>
<dbReference type="SUPFAM" id="SSF46785">
    <property type="entry name" value="Winged helix' DNA-binding domain"/>
    <property type="match status" value="1"/>
</dbReference>
<dbReference type="GO" id="GO:0030170">
    <property type="term" value="F:pyridoxal phosphate binding"/>
    <property type="evidence" value="ECO:0007669"/>
    <property type="project" value="InterPro"/>
</dbReference>
<evidence type="ECO:0000259" key="6">
    <source>
        <dbReference type="PROSITE" id="PS50949"/>
    </source>
</evidence>
<proteinExistence type="inferred from homology"/>
<dbReference type="InterPro" id="IPR004839">
    <property type="entry name" value="Aminotransferase_I/II_large"/>
</dbReference>
<evidence type="ECO:0000256" key="3">
    <source>
        <dbReference type="ARBA" id="ARBA00023015"/>
    </source>
</evidence>
<dbReference type="PANTHER" id="PTHR46577">
    <property type="entry name" value="HTH-TYPE TRANSCRIPTIONAL REGULATORY PROTEIN GABR"/>
    <property type="match status" value="1"/>
</dbReference>
<evidence type="ECO:0000313" key="8">
    <source>
        <dbReference type="Proteomes" id="UP001286174"/>
    </source>
</evidence>
<dbReference type="PANTHER" id="PTHR46577:SF1">
    <property type="entry name" value="HTH-TYPE TRANSCRIPTIONAL REGULATORY PROTEIN GABR"/>
    <property type="match status" value="1"/>
</dbReference>
<keyword evidence="8" id="KW-1185">Reference proteome</keyword>